<name>A0A8D9LT10_BRACM</name>
<gene>
    <name evidence="1" type="ORF">BRAPAZ1V2_A03P70440.2</name>
</gene>
<dbReference type="Proteomes" id="UP000694005">
    <property type="component" value="Chromosome A03"/>
</dbReference>
<dbReference type="AlphaFoldDB" id="A0A8D9LT10"/>
<evidence type="ECO:0000313" key="1">
    <source>
        <dbReference type="EMBL" id="CAG7885701.1"/>
    </source>
</evidence>
<sequence>VISTKGLRPYRPDYWYYVFPRPRTQRVQGNPLFAGSGRLRRTVSCTMAEYYTTV</sequence>
<proteinExistence type="predicted"/>
<dbReference type="EMBL" id="LS974619">
    <property type="protein sequence ID" value="CAG7885701.1"/>
    <property type="molecule type" value="Genomic_DNA"/>
</dbReference>
<accession>A0A8D9LT10</accession>
<evidence type="ECO:0000313" key="2">
    <source>
        <dbReference type="Proteomes" id="UP000694005"/>
    </source>
</evidence>
<feature type="non-terminal residue" evidence="1">
    <location>
        <position position="1"/>
    </location>
</feature>
<organism evidence="1 2">
    <name type="scientific">Brassica campestris</name>
    <name type="common">Field mustard</name>
    <dbReference type="NCBI Taxonomy" id="3711"/>
    <lineage>
        <taxon>Eukaryota</taxon>
        <taxon>Viridiplantae</taxon>
        <taxon>Streptophyta</taxon>
        <taxon>Embryophyta</taxon>
        <taxon>Tracheophyta</taxon>
        <taxon>Spermatophyta</taxon>
        <taxon>Magnoliopsida</taxon>
        <taxon>eudicotyledons</taxon>
        <taxon>Gunneridae</taxon>
        <taxon>Pentapetalae</taxon>
        <taxon>rosids</taxon>
        <taxon>malvids</taxon>
        <taxon>Brassicales</taxon>
        <taxon>Brassicaceae</taxon>
        <taxon>Brassiceae</taxon>
        <taxon>Brassica</taxon>
    </lineage>
</organism>
<protein>
    <submittedName>
        <fullName evidence="1">Uncharacterized protein</fullName>
    </submittedName>
</protein>
<reference evidence="1 2" key="1">
    <citation type="submission" date="2021-07" db="EMBL/GenBank/DDBJ databases">
        <authorList>
            <consortium name="Genoscope - CEA"/>
            <person name="William W."/>
        </authorList>
    </citation>
    <scope>NUCLEOTIDE SEQUENCE [LARGE SCALE GENOMIC DNA]</scope>
</reference>
<dbReference type="Gramene" id="A03p70440.2_BraZ1">
    <property type="protein sequence ID" value="A03p70440.2_BraZ1.CDS"/>
    <property type="gene ID" value="A03g70440.2_BraZ1"/>
</dbReference>